<name>A0A7J7KP30_BUGNE</name>
<dbReference type="Proteomes" id="UP000593567">
    <property type="component" value="Unassembled WGS sequence"/>
</dbReference>
<dbReference type="PANTHER" id="PTHR31909">
    <property type="entry name" value="CHROMOSOME 20 ORF85 FAMILY MEMBER"/>
    <property type="match status" value="1"/>
</dbReference>
<dbReference type="PANTHER" id="PTHR31909:SF2">
    <property type="entry name" value="RIKEN CDNA 2410004P03 GENE"/>
    <property type="match status" value="1"/>
</dbReference>
<dbReference type="InterPro" id="IPR020339">
    <property type="entry name" value="C20orf85-like"/>
</dbReference>
<protein>
    <submittedName>
        <fullName evidence="1">ABHD3</fullName>
    </submittedName>
</protein>
<evidence type="ECO:0000313" key="1">
    <source>
        <dbReference type="EMBL" id="KAF6039908.1"/>
    </source>
</evidence>
<accession>A0A7J7KP30</accession>
<organism evidence="1 2">
    <name type="scientific">Bugula neritina</name>
    <name type="common">Brown bryozoan</name>
    <name type="synonym">Sertularia neritina</name>
    <dbReference type="NCBI Taxonomy" id="10212"/>
    <lineage>
        <taxon>Eukaryota</taxon>
        <taxon>Metazoa</taxon>
        <taxon>Spiralia</taxon>
        <taxon>Lophotrochozoa</taxon>
        <taxon>Bryozoa</taxon>
        <taxon>Gymnolaemata</taxon>
        <taxon>Cheilostomatida</taxon>
        <taxon>Flustrina</taxon>
        <taxon>Buguloidea</taxon>
        <taxon>Bugulidae</taxon>
        <taxon>Bugula</taxon>
    </lineage>
</organism>
<dbReference type="AlphaFoldDB" id="A0A7J7KP30"/>
<gene>
    <name evidence="1" type="ORF">EB796_001760</name>
</gene>
<dbReference type="OrthoDB" id="9972212at2759"/>
<sequence>MNREVSSMMFSYMNKSHYHEACVPTHQRRAVYAEPNTKPVAVLDYTNRTDAVKEDILWRQCVSKEEKAVSKWEDEWGFLVEYDSKGNAVTPEQLPEYQSRFASGPVPKTVAGVYGSRTHSTNTQNMLSLERALAAPNRKKKLDREMVCY</sequence>
<reference evidence="1" key="1">
    <citation type="submission" date="2020-06" db="EMBL/GenBank/DDBJ databases">
        <title>Draft genome of Bugula neritina, a colonial animal packing powerful symbionts and potential medicines.</title>
        <authorList>
            <person name="Rayko M."/>
        </authorList>
    </citation>
    <scope>NUCLEOTIDE SEQUENCE [LARGE SCALE GENOMIC DNA]</scope>
    <source>
        <strain evidence="1">Kwan_BN1</strain>
    </source>
</reference>
<keyword evidence="2" id="KW-1185">Reference proteome</keyword>
<dbReference type="Pfam" id="PF14945">
    <property type="entry name" value="LLC1"/>
    <property type="match status" value="1"/>
</dbReference>
<evidence type="ECO:0000313" key="2">
    <source>
        <dbReference type="Proteomes" id="UP000593567"/>
    </source>
</evidence>
<proteinExistence type="predicted"/>
<dbReference type="EMBL" id="VXIV02000200">
    <property type="protein sequence ID" value="KAF6039908.1"/>
    <property type="molecule type" value="Genomic_DNA"/>
</dbReference>
<comment type="caution">
    <text evidence="1">The sequence shown here is derived from an EMBL/GenBank/DDBJ whole genome shotgun (WGS) entry which is preliminary data.</text>
</comment>